<evidence type="ECO:0000256" key="3">
    <source>
        <dbReference type="ARBA" id="ARBA00023125"/>
    </source>
</evidence>
<evidence type="ECO:0000256" key="1">
    <source>
        <dbReference type="ARBA" id="ARBA00005820"/>
    </source>
</evidence>
<dbReference type="SMART" id="SM00862">
    <property type="entry name" value="Trans_reg_C"/>
    <property type="match status" value="1"/>
</dbReference>
<accession>A0A8J3L533</accession>
<keyword evidence="2" id="KW-0805">Transcription regulation</keyword>
<dbReference type="Gene3D" id="1.25.40.10">
    <property type="entry name" value="Tetratricopeptide repeat domain"/>
    <property type="match status" value="2"/>
</dbReference>
<dbReference type="InterPro" id="IPR051677">
    <property type="entry name" value="AfsR-DnrI-RedD_regulator"/>
</dbReference>
<dbReference type="GO" id="GO:0043531">
    <property type="term" value="F:ADP binding"/>
    <property type="evidence" value="ECO:0007669"/>
    <property type="project" value="InterPro"/>
</dbReference>
<evidence type="ECO:0000256" key="4">
    <source>
        <dbReference type="ARBA" id="ARBA00023163"/>
    </source>
</evidence>
<evidence type="ECO:0000313" key="8">
    <source>
        <dbReference type="Proteomes" id="UP000660339"/>
    </source>
</evidence>
<dbReference type="InterPro" id="IPR027417">
    <property type="entry name" value="P-loop_NTPase"/>
</dbReference>
<dbReference type="PANTHER" id="PTHR35807:SF1">
    <property type="entry name" value="TRANSCRIPTIONAL REGULATOR REDD"/>
    <property type="match status" value="1"/>
</dbReference>
<dbReference type="InterPro" id="IPR011990">
    <property type="entry name" value="TPR-like_helical_dom_sf"/>
</dbReference>
<dbReference type="Pfam" id="PF13424">
    <property type="entry name" value="TPR_12"/>
    <property type="match status" value="1"/>
</dbReference>
<evidence type="ECO:0000256" key="5">
    <source>
        <dbReference type="PROSITE-ProRule" id="PRU01091"/>
    </source>
</evidence>
<dbReference type="Gene3D" id="1.10.10.10">
    <property type="entry name" value="Winged helix-like DNA-binding domain superfamily/Winged helix DNA-binding domain"/>
    <property type="match status" value="1"/>
</dbReference>
<dbReference type="SMART" id="SM01043">
    <property type="entry name" value="BTAD"/>
    <property type="match status" value="1"/>
</dbReference>
<dbReference type="Proteomes" id="UP000660339">
    <property type="component" value="Unassembled WGS sequence"/>
</dbReference>
<evidence type="ECO:0000259" key="6">
    <source>
        <dbReference type="PROSITE" id="PS51755"/>
    </source>
</evidence>
<dbReference type="InterPro" id="IPR019734">
    <property type="entry name" value="TPR_rpt"/>
</dbReference>
<dbReference type="SUPFAM" id="SSF48452">
    <property type="entry name" value="TPR-like"/>
    <property type="match status" value="3"/>
</dbReference>
<dbReference type="RefSeq" id="WP_166385053.1">
    <property type="nucleotide sequence ID" value="NZ_BAAATT010000033.1"/>
</dbReference>
<dbReference type="Pfam" id="PF03704">
    <property type="entry name" value="BTAD"/>
    <property type="match status" value="1"/>
</dbReference>
<dbReference type="SUPFAM" id="SSF46894">
    <property type="entry name" value="C-terminal effector domain of the bipartite response regulators"/>
    <property type="match status" value="1"/>
</dbReference>
<evidence type="ECO:0000256" key="2">
    <source>
        <dbReference type="ARBA" id="ARBA00023015"/>
    </source>
</evidence>
<proteinExistence type="inferred from homology"/>
<keyword evidence="3 5" id="KW-0238">DNA-binding</keyword>
<dbReference type="GO" id="GO:0003677">
    <property type="term" value="F:DNA binding"/>
    <property type="evidence" value="ECO:0007669"/>
    <property type="project" value="UniProtKB-UniRule"/>
</dbReference>
<dbReference type="EMBL" id="BONJ01000001">
    <property type="protein sequence ID" value="GIG12515.1"/>
    <property type="molecule type" value="Genomic_DNA"/>
</dbReference>
<dbReference type="PRINTS" id="PR00364">
    <property type="entry name" value="DISEASERSIST"/>
</dbReference>
<comment type="caution">
    <text evidence="7">The sequence shown here is derived from an EMBL/GenBank/DDBJ whole genome shotgun (WGS) entry which is preliminary data.</text>
</comment>
<feature type="DNA-binding region" description="OmpR/PhoB-type" evidence="5">
    <location>
        <begin position="1"/>
        <end position="92"/>
    </location>
</feature>
<gene>
    <name evidence="7" type="ORF">Cme02nite_08470</name>
</gene>
<dbReference type="InterPro" id="IPR016032">
    <property type="entry name" value="Sig_transdc_resp-reg_C-effctor"/>
</dbReference>
<dbReference type="CDD" id="cd15831">
    <property type="entry name" value="BTAD"/>
    <property type="match status" value="1"/>
</dbReference>
<keyword evidence="4" id="KW-0804">Transcription</keyword>
<evidence type="ECO:0000313" key="7">
    <source>
        <dbReference type="EMBL" id="GIG12515.1"/>
    </source>
</evidence>
<dbReference type="PROSITE" id="PS51755">
    <property type="entry name" value="OMPR_PHOB"/>
    <property type="match status" value="1"/>
</dbReference>
<dbReference type="InterPro" id="IPR005158">
    <property type="entry name" value="BTAD"/>
</dbReference>
<feature type="domain" description="OmpR/PhoB-type" evidence="6">
    <location>
        <begin position="1"/>
        <end position="92"/>
    </location>
</feature>
<dbReference type="AlphaFoldDB" id="A0A8J3L533"/>
<keyword evidence="8" id="KW-1185">Reference proteome</keyword>
<dbReference type="PANTHER" id="PTHR35807">
    <property type="entry name" value="TRANSCRIPTIONAL REGULATOR REDD-RELATED"/>
    <property type="match status" value="1"/>
</dbReference>
<dbReference type="GO" id="GO:0006355">
    <property type="term" value="P:regulation of DNA-templated transcription"/>
    <property type="evidence" value="ECO:0007669"/>
    <property type="project" value="InterPro"/>
</dbReference>
<comment type="similarity">
    <text evidence="1">Belongs to the AfsR/DnrI/RedD regulatory family.</text>
</comment>
<name>A0A8J3L533_9ACTN</name>
<reference evidence="7" key="1">
    <citation type="submission" date="2021-01" db="EMBL/GenBank/DDBJ databases">
        <title>Whole genome shotgun sequence of Catellatospora methionotrophica NBRC 14553.</title>
        <authorList>
            <person name="Komaki H."/>
            <person name="Tamura T."/>
        </authorList>
    </citation>
    <scope>NUCLEOTIDE SEQUENCE</scope>
    <source>
        <strain evidence="7">NBRC 14553</strain>
    </source>
</reference>
<dbReference type="InterPro" id="IPR036388">
    <property type="entry name" value="WH-like_DNA-bd_sf"/>
</dbReference>
<dbReference type="Pfam" id="PF00486">
    <property type="entry name" value="Trans_reg_C"/>
    <property type="match status" value="1"/>
</dbReference>
<dbReference type="InterPro" id="IPR001867">
    <property type="entry name" value="OmpR/PhoB-type_DNA-bd"/>
</dbReference>
<dbReference type="SUPFAM" id="SSF52540">
    <property type="entry name" value="P-loop containing nucleoside triphosphate hydrolases"/>
    <property type="match status" value="1"/>
</dbReference>
<dbReference type="GO" id="GO:0000160">
    <property type="term" value="P:phosphorelay signal transduction system"/>
    <property type="evidence" value="ECO:0007669"/>
    <property type="project" value="InterPro"/>
</dbReference>
<protein>
    <submittedName>
        <fullName evidence="7">SARP family transcriptional regulator</fullName>
    </submittedName>
</protein>
<organism evidence="7 8">
    <name type="scientific">Catellatospora methionotrophica</name>
    <dbReference type="NCBI Taxonomy" id="121620"/>
    <lineage>
        <taxon>Bacteria</taxon>
        <taxon>Bacillati</taxon>
        <taxon>Actinomycetota</taxon>
        <taxon>Actinomycetes</taxon>
        <taxon>Micromonosporales</taxon>
        <taxon>Micromonosporaceae</taxon>
        <taxon>Catellatospora</taxon>
    </lineage>
</organism>
<sequence length="925" mass="99093">MRFRVLGPVEVNDGTAWLSAGPAKARALLAALLVDADRIVGVDQLSDRLWGQSPPRTAANQIHGYVARLRRALADADGRVLMTRPPGYRLAVAPADLDADLFTAGAAAGTAALRSGDPASASTLLTQALAHWRGRAYADVPPAAAVAAEAGRLEEERLAALEARIDADLLCHRHPQLIGELTLLVEEHPFREQLWHHQMLALYRCGRQADALNAYQRLRTLLDEELGVVPSAPLRELHQRILSTDPALDAPSPPAVALGAAPHHPTIVPRQLPAACGAFVGRSGQLRELDLLAGRPGALAVISGTAGVGKTSLAVHWAHRNADRYPDGQLYVNLHGHDPARAATSPVSALHGLLEALLPAGERIPFEEQAKAALYRSLTVDRRLLVVLDNARDAEQVRPLLPAAPGCLVIVTSRDQMQGLVAGEAAHSLTLDVFSAADAHRLLVHRLGRDRIDAEQTAVDTLIARCAGLPLALAVVVAHAATYPSFSLAELAAELDGDARLNALDRGDLATDVRAAFACSMRTLSEGAGELFRRLSLHPGPDISLAAAAAIADAPPAAARTLLDELTRAHLIEQHAPSRFTFHDLLRVYARELLHEHDTPAVRRAATTRYLDHYLDTALLGVRLLAPRRPCPLRRAPGRPEDLADAARAQAWFVVEHTVLMAVQQAAAVDGADTHTWQLAWALATFQDRQGFWHDWMAAQQLGVAAAEHGGDPAARAHSRRGLGRALATVGRHDDAIGCLEQALALLHDEPAQEGQIHLDIALALETAGRSAEALARAEQSVPLFERAGGGHALGIALNCTGWYHALAGHYDSCVEYCLRALALLHDTDDRRGRAATHDSLGYAYQRLGSSGLAADHLRRAVALFQETGDRHGTADALDHLGECLAAAGDQAQAEHAWQQSLAIFEFLDHPGAVEIRGKLLALAR</sequence>
<dbReference type="Gene3D" id="3.40.50.300">
    <property type="entry name" value="P-loop containing nucleotide triphosphate hydrolases"/>
    <property type="match status" value="1"/>
</dbReference>
<dbReference type="SMART" id="SM00028">
    <property type="entry name" value="TPR"/>
    <property type="match status" value="5"/>
</dbReference>